<dbReference type="OrthoDB" id="194358at2759"/>
<reference evidence="3" key="1">
    <citation type="submission" date="2012-02" db="EMBL/GenBank/DDBJ databases">
        <title>Genome sequencing of Giardia lamblia Genotypes A2 and B isolates (DH and GS) and comparative analysis with the genomes of Genotypes A1 and E (WB and Pig).</title>
        <authorList>
            <person name="Adam R."/>
            <person name="Dahlstrom E."/>
            <person name="Martens C."/>
            <person name="Bruno D."/>
            <person name="Barbian K."/>
            <person name="Porcella S.F."/>
            <person name="Nash T."/>
        </authorList>
    </citation>
    <scope>NUCLEOTIDE SEQUENCE</scope>
    <source>
        <strain evidence="3">GS</strain>
    </source>
</reference>
<dbReference type="SMART" id="SM00248">
    <property type="entry name" value="ANK"/>
    <property type="match status" value="8"/>
</dbReference>
<dbReference type="Proteomes" id="UP000018040">
    <property type="component" value="Unassembled WGS sequence"/>
</dbReference>
<sequence length="313" mass="34607">MRKKDGNSTPIYILEDMNASAVVPPREYEAPSWTPLMRAAFTGDIETAKQHLDEKNKMNSNGDTALMIAARMKHEDIVELLDPTDEDGVTALMRAAARRNTEMVELLVPLQKGKQTLGGTMLNDLWIRKGGTALIVGAAHGHAEVVRVLAEHEGGMKDDFSRTALIHAAEKGHAHCVELLAEKEGGMQDKYGYTALMHTVRDNRMECVKLLLEKEGNIQDKDGVTALMLAACNRDPDYVKLLLEKEGGMQDNDGWTALMRAVFVGHTESVRLLAEREKDMKTIREWFGYPPGTTALDIAKERGHTEIASILSG</sequence>
<evidence type="ECO:0000256" key="1">
    <source>
        <dbReference type="PROSITE-ProRule" id="PRU00023"/>
    </source>
</evidence>
<reference evidence="2 3" key="2">
    <citation type="journal article" date="2013" name="Genome Biol. Evol.">
        <title>Genome sequencing of Giardia lamblia genotypes A2 and B isolates (DH and GS) and comparative analysis with the genomes of genotypes A1 and E (WB and Pig).</title>
        <authorList>
            <person name="Adam R.D."/>
            <person name="Dahlstrom E.W."/>
            <person name="Martens C.A."/>
            <person name="Bruno D.P."/>
            <person name="Barbian K.D."/>
            <person name="Ricklefs S.M."/>
            <person name="Hernandez M.M."/>
            <person name="Narla N.P."/>
            <person name="Patel R.B."/>
            <person name="Porcella S.F."/>
            <person name="Nash T.E."/>
        </authorList>
    </citation>
    <scope>NUCLEOTIDE SEQUENCE [LARGE SCALE GENOMIC DNA]</scope>
    <source>
        <strain evidence="2 3">GS</strain>
    </source>
</reference>
<evidence type="ECO:0000313" key="2">
    <source>
        <dbReference type="EMBL" id="ESU41364.1"/>
    </source>
</evidence>
<dbReference type="InterPro" id="IPR002110">
    <property type="entry name" value="Ankyrin_rpt"/>
</dbReference>
<protein>
    <submittedName>
        <fullName evidence="2">Calmodulin</fullName>
    </submittedName>
</protein>
<dbReference type="Gene3D" id="1.25.40.20">
    <property type="entry name" value="Ankyrin repeat-containing domain"/>
    <property type="match status" value="3"/>
</dbReference>
<dbReference type="EMBL" id="AHHH01000131">
    <property type="protein sequence ID" value="ESU41364.1"/>
    <property type="molecule type" value="Genomic_DNA"/>
</dbReference>
<dbReference type="AlphaFoldDB" id="V6TS01"/>
<proteinExistence type="predicted"/>
<evidence type="ECO:0000313" key="3">
    <source>
        <dbReference type="Proteomes" id="UP000018040"/>
    </source>
</evidence>
<name>V6TS01_GIAIN</name>
<feature type="repeat" description="ANK" evidence="1">
    <location>
        <begin position="191"/>
        <end position="223"/>
    </location>
</feature>
<dbReference type="PANTHER" id="PTHR24120">
    <property type="entry name" value="GH07239P"/>
    <property type="match status" value="1"/>
</dbReference>
<dbReference type="VEuPathDB" id="GiardiaDB:DHA2_153095"/>
<organism evidence="2 3">
    <name type="scientific">Giardia intestinalis</name>
    <name type="common">Giardia lamblia</name>
    <dbReference type="NCBI Taxonomy" id="5741"/>
    <lineage>
        <taxon>Eukaryota</taxon>
        <taxon>Metamonada</taxon>
        <taxon>Diplomonadida</taxon>
        <taxon>Hexamitidae</taxon>
        <taxon>Giardiinae</taxon>
        <taxon>Giardia</taxon>
    </lineage>
</organism>
<dbReference type="PANTHER" id="PTHR24120:SF4">
    <property type="entry name" value="GH07239P"/>
    <property type="match status" value="1"/>
</dbReference>
<keyword evidence="1" id="KW-0040">ANK repeat</keyword>
<dbReference type="InterPro" id="IPR036770">
    <property type="entry name" value="Ankyrin_rpt-contain_sf"/>
</dbReference>
<dbReference type="VEuPathDB" id="GiardiaDB:GL50803_00137703"/>
<dbReference type="SUPFAM" id="SSF48403">
    <property type="entry name" value="Ankyrin repeat"/>
    <property type="match status" value="1"/>
</dbReference>
<dbReference type="PROSITE" id="PS50088">
    <property type="entry name" value="ANK_REPEAT"/>
    <property type="match status" value="2"/>
</dbReference>
<comment type="caution">
    <text evidence="2">The sequence shown here is derived from an EMBL/GenBank/DDBJ whole genome shotgun (WGS) entry which is preliminary data.</text>
</comment>
<feature type="repeat" description="ANK" evidence="1">
    <location>
        <begin position="222"/>
        <end position="254"/>
    </location>
</feature>
<dbReference type="Pfam" id="PF12796">
    <property type="entry name" value="Ank_2"/>
    <property type="match status" value="3"/>
</dbReference>
<dbReference type="VEuPathDB" id="GiardiaDB:QR46_0141"/>
<dbReference type="VEuPathDB" id="GiardiaDB:GL50581_2735"/>
<gene>
    <name evidence="2" type="ORF">GSB_153542</name>
</gene>
<accession>V6TS01</accession>